<proteinExistence type="predicted"/>
<dbReference type="EMBL" id="JADBGQ010000007">
    <property type="protein sequence ID" value="KAG5389790.1"/>
    <property type="molecule type" value="Genomic_DNA"/>
</dbReference>
<dbReference type="Proteomes" id="UP000823674">
    <property type="component" value="Chromosome A08"/>
</dbReference>
<keyword evidence="2" id="KW-1185">Reference proteome</keyword>
<evidence type="ECO:0000313" key="2">
    <source>
        <dbReference type="Proteomes" id="UP000823674"/>
    </source>
</evidence>
<sequence length="79" mass="8923">MYVITRRIKEKPHRLSRLIQLSLAGFHKDSNLFSRMLLNKSARDFHNYPAVGGLVQTSMSYLVGGDNSKVELAWSPGFA</sequence>
<evidence type="ECO:0000313" key="1">
    <source>
        <dbReference type="EMBL" id="KAG5389790.1"/>
    </source>
</evidence>
<accession>A0ABQ7LTA6</accession>
<protein>
    <submittedName>
        <fullName evidence="1">Uncharacterized protein</fullName>
    </submittedName>
</protein>
<reference evidence="1 2" key="1">
    <citation type="submission" date="2021-03" db="EMBL/GenBank/DDBJ databases">
        <authorList>
            <person name="King G.J."/>
            <person name="Bancroft I."/>
            <person name="Baten A."/>
            <person name="Bloomfield J."/>
            <person name="Borpatragohain P."/>
            <person name="He Z."/>
            <person name="Irish N."/>
            <person name="Irwin J."/>
            <person name="Liu K."/>
            <person name="Mauleon R.P."/>
            <person name="Moore J."/>
            <person name="Morris R."/>
            <person name="Ostergaard L."/>
            <person name="Wang B."/>
            <person name="Wells R."/>
        </authorList>
    </citation>
    <scope>NUCLEOTIDE SEQUENCE [LARGE SCALE GENOMIC DNA]</scope>
    <source>
        <strain evidence="1">R-o-18</strain>
        <tissue evidence="1">Leaf</tissue>
    </source>
</reference>
<gene>
    <name evidence="1" type="primary">A08g508660.1_BraROA</name>
    <name evidence="1" type="ORF">IGI04_031331</name>
</gene>
<comment type="caution">
    <text evidence="1">The sequence shown here is derived from an EMBL/GenBank/DDBJ whole genome shotgun (WGS) entry which is preliminary data.</text>
</comment>
<name>A0ABQ7LTA6_BRACM</name>
<organism evidence="1 2">
    <name type="scientific">Brassica rapa subsp. trilocularis</name>
    <dbReference type="NCBI Taxonomy" id="1813537"/>
    <lineage>
        <taxon>Eukaryota</taxon>
        <taxon>Viridiplantae</taxon>
        <taxon>Streptophyta</taxon>
        <taxon>Embryophyta</taxon>
        <taxon>Tracheophyta</taxon>
        <taxon>Spermatophyta</taxon>
        <taxon>Magnoliopsida</taxon>
        <taxon>eudicotyledons</taxon>
        <taxon>Gunneridae</taxon>
        <taxon>Pentapetalae</taxon>
        <taxon>rosids</taxon>
        <taxon>malvids</taxon>
        <taxon>Brassicales</taxon>
        <taxon>Brassicaceae</taxon>
        <taxon>Brassiceae</taxon>
        <taxon>Brassica</taxon>
    </lineage>
</organism>